<reference evidence="1" key="1">
    <citation type="submission" date="2020-10" db="EMBL/GenBank/DDBJ databases">
        <authorList>
            <person name="Gilroy R."/>
        </authorList>
    </citation>
    <scope>NUCLEOTIDE SEQUENCE</scope>
    <source>
        <strain evidence="1">CHK178-757</strain>
    </source>
</reference>
<dbReference type="EMBL" id="DVIT01000052">
    <property type="protein sequence ID" value="HIS48330.1"/>
    <property type="molecule type" value="Genomic_DNA"/>
</dbReference>
<proteinExistence type="predicted"/>
<gene>
    <name evidence="1" type="ORF">IAB46_12390</name>
</gene>
<reference evidence="1" key="2">
    <citation type="journal article" date="2021" name="PeerJ">
        <title>Extensive microbial diversity within the chicken gut microbiome revealed by metagenomics and culture.</title>
        <authorList>
            <person name="Gilroy R."/>
            <person name="Ravi A."/>
            <person name="Getino M."/>
            <person name="Pursley I."/>
            <person name="Horton D.L."/>
            <person name="Alikhan N.F."/>
            <person name="Baker D."/>
            <person name="Gharbi K."/>
            <person name="Hall N."/>
            <person name="Watson M."/>
            <person name="Adriaenssens E.M."/>
            <person name="Foster-Nyarko E."/>
            <person name="Jarju S."/>
            <person name="Secka A."/>
            <person name="Antonio M."/>
            <person name="Oren A."/>
            <person name="Chaudhuri R.R."/>
            <person name="La Ragione R."/>
            <person name="Hildebrand F."/>
            <person name="Pallen M.J."/>
        </authorList>
    </citation>
    <scope>NUCLEOTIDE SEQUENCE</scope>
    <source>
        <strain evidence="1">CHK178-757</strain>
    </source>
</reference>
<sequence length="276" mass="32539">MSNKEDLYIHVYTGIYSETMAYRNPDEKWETGSTLLEFLYADLSRIDYGNPPGDNMEFLRSLHPYFRHISQSNFSCFLENSLNGAYKGLFCKSGLESLQKTYQKWLTDYAQHGLSETLLEDAGKYRFYTQTHYVMLDGQPALDYFLLGFEECLFLEFSEIIRHKVLVKICKNCRRLFIPKKSNIDYCPRVYTQDGKTCQDVGYTQTFARSVKNDDLLQAYTRAYKAHYARMAKPRKRAENLSREAFEAWYQEAKQKLNLARSGQLDPQEYKEWLKK</sequence>
<dbReference type="AlphaFoldDB" id="A0A9D1JSF0"/>
<dbReference type="Pfam" id="PF19553">
    <property type="entry name" value="DUF6076"/>
    <property type="match status" value="1"/>
</dbReference>
<evidence type="ECO:0000313" key="1">
    <source>
        <dbReference type="EMBL" id="HIS48330.1"/>
    </source>
</evidence>
<name>A0A9D1JSF0_9FIRM</name>
<accession>A0A9D1JSF0</accession>
<dbReference type="Proteomes" id="UP000823927">
    <property type="component" value="Unassembled WGS sequence"/>
</dbReference>
<protein>
    <submittedName>
        <fullName evidence="1">Uncharacterized protein</fullName>
    </submittedName>
</protein>
<evidence type="ECO:0000313" key="2">
    <source>
        <dbReference type="Proteomes" id="UP000823927"/>
    </source>
</evidence>
<dbReference type="InterPro" id="IPR045722">
    <property type="entry name" value="DUF6076"/>
</dbReference>
<comment type="caution">
    <text evidence="1">The sequence shown here is derived from an EMBL/GenBank/DDBJ whole genome shotgun (WGS) entry which is preliminary data.</text>
</comment>
<organism evidence="1 2">
    <name type="scientific">Candidatus Scybalocola faecigallinarum</name>
    <dbReference type="NCBI Taxonomy" id="2840941"/>
    <lineage>
        <taxon>Bacteria</taxon>
        <taxon>Bacillati</taxon>
        <taxon>Bacillota</taxon>
        <taxon>Clostridia</taxon>
        <taxon>Lachnospirales</taxon>
        <taxon>Lachnospiraceae</taxon>
        <taxon>Lachnospiraceae incertae sedis</taxon>
        <taxon>Candidatus Scybalocola (ex Gilroy et al. 2021)</taxon>
    </lineage>
</organism>